<sequence>MFRGTLSELEGCNDLYEDDEEDDSSSPRKKTTIEEQWEKNQGFELTSVEQETYEKYFYGTEHWNYFTNDEDLGPVILSIKQETLNSRDQFRKCTIPIQLGKCKRDFRRLVCVQIGDQDHIDRRISLLLDLGDITAQNIQQIPGRSIVIKNLAEAYDPSDEVSLCSGESLNVPPIHGENNFVTTHSKAVRNHTKSQVRGKTRSDGFRNRLSRDFY</sequence>
<proteinExistence type="predicted"/>
<feature type="region of interest" description="Disordered" evidence="1">
    <location>
        <begin position="1"/>
        <end position="35"/>
    </location>
</feature>
<protein>
    <submittedName>
        <fullName evidence="2">Uncharacterized protein</fullName>
    </submittedName>
</protein>
<gene>
    <name evidence="2" type="ORF">GEV33_002636</name>
</gene>
<dbReference type="PANTHER" id="PTHR15711:SF25">
    <property type="entry name" value="RADISH, ISOFORM I"/>
    <property type="match status" value="1"/>
</dbReference>
<accession>A0A8J6HSY0</accession>
<dbReference type="GO" id="GO:0005096">
    <property type="term" value="F:GTPase activator activity"/>
    <property type="evidence" value="ECO:0007669"/>
    <property type="project" value="InterPro"/>
</dbReference>
<reference evidence="2" key="2">
    <citation type="submission" date="2021-08" db="EMBL/GenBank/DDBJ databases">
        <authorList>
            <person name="Eriksson T."/>
        </authorList>
    </citation>
    <scope>NUCLEOTIDE SEQUENCE</scope>
    <source>
        <strain evidence="2">Stoneville</strain>
        <tissue evidence="2">Whole head</tissue>
    </source>
</reference>
<dbReference type="GO" id="GO:0005737">
    <property type="term" value="C:cytoplasm"/>
    <property type="evidence" value="ECO:0007669"/>
    <property type="project" value="TreeGrafter"/>
</dbReference>
<dbReference type="InterPro" id="IPR035974">
    <property type="entry name" value="Rap/Ran-GAP_sf"/>
</dbReference>
<dbReference type="PANTHER" id="PTHR15711">
    <property type="entry name" value="RAP GTPASE-ACTIVATING PROTEIN"/>
    <property type="match status" value="1"/>
</dbReference>
<reference evidence="2" key="1">
    <citation type="journal article" date="2020" name="J Insects Food Feed">
        <title>The yellow mealworm (Tenebrio molitor) genome: a resource for the emerging insects as food and feed industry.</title>
        <authorList>
            <person name="Eriksson T."/>
            <person name="Andere A."/>
            <person name="Kelstrup H."/>
            <person name="Emery V."/>
            <person name="Picard C."/>
        </authorList>
    </citation>
    <scope>NUCLEOTIDE SEQUENCE</scope>
    <source>
        <strain evidence="2">Stoneville</strain>
        <tissue evidence="2">Whole head</tissue>
    </source>
</reference>
<dbReference type="Pfam" id="PF21022">
    <property type="entry name" value="Rap-GAP_dimer"/>
    <property type="match status" value="1"/>
</dbReference>
<dbReference type="Gene3D" id="3.30.1120.160">
    <property type="match status" value="1"/>
</dbReference>
<keyword evidence="3" id="KW-1185">Reference proteome</keyword>
<dbReference type="Proteomes" id="UP000719412">
    <property type="component" value="Unassembled WGS sequence"/>
</dbReference>
<dbReference type="InterPro" id="IPR050989">
    <property type="entry name" value="Rap1_Ran_GAP"/>
</dbReference>
<comment type="caution">
    <text evidence="2">The sequence shown here is derived from an EMBL/GenBank/DDBJ whole genome shotgun (WGS) entry which is preliminary data.</text>
</comment>
<evidence type="ECO:0000256" key="1">
    <source>
        <dbReference type="SAM" id="MobiDB-lite"/>
    </source>
</evidence>
<dbReference type="SUPFAM" id="SSF111347">
    <property type="entry name" value="Rap/Ran-GAP"/>
    <property type="match status" value="1"/>
</dbReference>
<feature type="compositionally biased region" description="Acidic residues" evidence="1">
    <location>
        <begin position="15"/>
        <end position="24"/>
    </location>
</feature>
<dbReference type="EMBL" id="JABDTM020012739">
    <property type="protein sequence ID" value="KAH0820155.1"/>
    <property type="molecule type" value="Genomic_DNA"/>
</dbReference>
<organism evidence="2 3">
    <name type="scientific">Tenebrio molitor</name>
    <name type="common">Yellow mealworm beetle</name>
    <dbReference type="NCBI Taxonomy" id="7067"/>
    <lineage>
        <taxon>Eukaryota</taxon>
        <taxon>Metazoa</taxon>
        <taxon>Ecdysozoa</taxon>
        <taxon>Arthropoda</taxon>
        <taxon>Hexapoda</taxon>
        <taxon>Insecta</taxon>
        <taxon>Pterygota</taxon>
        <taxon>Neoptera</taxon>
        <taxon>Endopterygota</taxon>
        <taxon>Coleoptera</taxon>
        <taxon>Polyphaga</taxon>
        <taxon>Cucujiformia</taxon>
        <taxon>Tenebrionidae</taxon>
        <taxon>Tenebrio</taxon>
    </lineage>
</organism>
<evidence type="ECO:0000313" key="2">
    <source>
        <dbReference type="EMBL" id="KAH0820155.1"/>
    </source>
</evidence>
<evidence type="ECO:0000313" key="3">
    <source>
        <dbReference type="Proteomes" id="UP000719412"/>
    </source>
</evidence>
<dbReference type="GO" id="GO:0051056">
    <property type="term" value="P:regulation of small GTPase mediated signal transduction"/>
    <property type="evidence" value="ECO:0007669"/>
    <property type="project" value="InterPro"/>
</dbReference>
<dbReference type="AlphaFoldDB" id="A0A8J6HSY0"/>
<name>A0A8J6HSY0_TENMO</name>